<comment type="caution">
    <text evidence="1">The sequence shown here is derived from an EMBL/GenBank/DDBJ whole genome shotgun (WGS) entry which is preliminary data.</text>
</comment>
<dbReference type="AlphaFoldDB" id="A0AAD7VY70"/>
<feature type="non-terminal residue" evidence="1">
    <location>
        <position position="103"/>
    </location>
</feature>
<name>A0AAD7VY70_9TELE</name>
<reference evidence="1" key="1">
    <citation type="journal article" date="2023" name="Science">
        <title>Genome structures resolve the early diversification of teleost fishes.</title>
        <authorList>
            <person name="Parey E."/>
            <person name="Louis A."/>
            <person name="Montfort J."/>
            <person name="Bouchez O."/>
            <person name="Roques C."/>
            <person name="Iampietro C."/>
            <person name="Lluch J."/>
            <person name="Castinel A."/>
            <person name="Donnadieu C."/>
            <person name="Desvignes T."/>
            <person name="Floi Bucao C."/>
            <person name="Jouanno E."/>
            <person name="Wen M."/>
            <person name="Mejri S."/>
            <person name="Dirks R."/>
            <person name="Jansen H."/>
            <person name="Henkel C."/>
            <person name="Chen W.J."/>
            <person name="Zahm M."/>
            <person name="Cabau C."/>
            <person name="Klopp C."/>
            <person name="Thompson A.W."/>
            <person name="Robinson-Rechavi M."/>
            <person name="Braasch I."/>
            <person name="Lecointre G."/>
            <person name="Bobe J."/>
            <person name="Postlethwait J.H."/>
            <person name="Berthelot C."/>
            <person name="Roest Crollius H."/>
            <person name="Guiguen Y."/>
        </authorList>
    </citation>
    <scope>NUCLEOTIDE SEQUENCE</scope>
    <source>
        <strain evidence="1">NC1722</strain>
    </source>
</reference>
<dbReference type="EMBL" id="JAINUG010001037">
    <property type="protein sequence ID" value="KAJ8358318.1"/>
    <property type="molecule type" value="Genomic_DNA"/>
</dbReference>
<evidence type="ECO:0000313" key="1">
    <source>
        <dbReference type="EMBL" id="KAJ8358318.1"/>
    </source>
</evidence>
<proteinExistence type="predicted"/>
<evidence type="ECO:0000313" key="2">
    <source>
        <dbReference type="Proteomes" id="UP001221898"/>
    </source>
</evidence>
<sequence length="103" mass="11161">MNKERLFEDGRPNLALHCSVSGCQLPHTVATRAALMAAVRDSCTEPAPLTTGLQLSVAQQVRITVYVAPRMVPLVVLLQEAESRQPWVLKPKNPLMEGNSVGG</sequence>
<gene>
    <name evidence="1" type="ORF">AAFF_G00014640</name>
</gene>
<accession>A0AAD7VY70</accession>
<protein>
    <submittedName>
        <fullName evidence="1">Uncharacterized protein</fullName>
    </submittedName>
</protein>
<organism evidence="1 2">
    <name type="scientific">Aldrovandia affinis</name>
    <dbReference type="NCBI Taxonomy" id="143900"/>
    <lineage>
        <taxon>Eukaryota</taxon>
        <taxon>Metazoa</taxon>
        <taxon>Chordata</taxon>
        <taxon>Craniata</taxon>
        <taxon>Vertebrata</taxon>
        <taxon>Euteleostomi</taxon>
        <taxon>Actinopterygii</taxon>
        <taxon>Neopterygii</taxon>
        <taxon>Teleostei</taxon>
        <taxon>Notacanthiformes</taxon>
        <taxon>Halosauridae</taxon>
        <taxon>Aldrovandia</taxon>
    </lineage>
</organism>
<dbReference type="PROSITE" id="PS51257">
    <property type="entry name" value="PROKAR_LIPOPROTEIN"/>
    <property type="match status" value="1"/>
</dbReference>
<keyword evidence="2" id="KW-1185">Reference proteome</keyword>
<dbReference type="Proteomes" id="UP001221898">
    <property type="component" value="Unassembled WGS sequence"/>
</dbReference>